<gene>
    <name evidence="5" type="ORF">ATO8_11774</name>
</gene>
<dbReference type="Pfam" id="PF13545">
    <property type="entry name" value="HTH_Crp_2"/>
    <property type="match status" value="1"/>
</dbReference>
<reference evidence="5 6" key="1">
    <citation type="journal article" date="2014" name="Antonie Van Leeuwenhoek">
        <title>Roseivivax atlanticus sp. nov., isolated from surface seawater of the Atlantic Ocean.</title>
        <authorList>
            <person name="Li G."/>
            <person name="Lai Q."/>
            <person name="Liu X."/>
            <person name="Sun F."/>
            <person name="Shao Z."/>
        </authorList>
    </citation>
    <scope>NUCLEOTIDE SEQUENCE [LARGE SCALE GENOMIC DNA]</scope>
    <source>
        <strain evidence="5 6">22II-s10s</strain>
    </source>
</reference>
<dbReference type="EMBL" id="AQQW01000006">
    <property type="protein sequence ID" value="ETW12695.1"/>
    <property type="molecule type" value="Genomic_DNA"/>
</dbReference>
<protein>
    <submittedName>
        <fullName evidence="5">Crp/Fnr family transcriptional regulator</fullName>
    </submittedName>
</protein>
<name>W4HL29_9RHOB</name>
<dbReference type="InterPro" id="IPR036388">
    <property type="entry name" value="WH-like_DNA-bd_sf"/>
</dbReference>
<proteinExistence type="predicted"/>
<dbReference type="SUPFAM" id="SSF51206">
    <property type="entry name" value="cAMP-binding domain-like"/>
    <property type="match status" value="1"/>
</dbReference>
<dbReference type="RefSeq" id="WP_043844751.1">
    <property type="nucleotide sequence ID" value="NZ_AQQW01000006.1"/>
</dbReference>
<sequence length="243" mass="26915">MNTKTSELLSLVLGRRDTLDAEEVAALGRLSVETRTYAHGETIIPAGPTPNESCLVVGGMALRVQPTRSERGVVSAVHIPGDFVDLHALVLEYLDHSVVAQGECKVQLVNMEQLRQITRDFPHLTRLLWMLTLIDAKIHRAWLAAGATLRANERIAHFLCELYARYDTIGLVNGGSFAMPLEQKDLERLFGLSKAHANRAVQELRARGLIDWTRGKVTVHDLDGLETLGAFDPTYLEITQAGR</sequence>
<evidence type="ECO:0000256" key="1">
    <source>
        <dbReference type="ARBA" id="ARBA00023015"/>
    </source>
</evidence>
<keyword evidence="1" id="KW-0805">Transcription regulation</keyword>
<evidence type="ECO:0000313" key="6">
    <source>
        <dbReference type="Proteomes" id="UP000019063"/>
    </source>
</evidence>
<keyword evidence="2" id="KW-0238">DNA-binding</keyword>
<dbReference type="InterPro" id="IPR000595">
    <property type="entry name" value="cNMP-bd_dom"/>
</dbReference>
<dbReference type="Pfam" id="PF00027">
    <property type="entry name" value="cNMP_binding"/>
    <property type="match status" value="1"/>
</dbReference>
<dbReference type="InterPro" id="IPR018490">
    <property type="entry name" value="cNMP-bd_dom_sf"/>
</dbReference>
<comment type="caution">
    <text evidence="5">The sequence shown here is derived from an EMBL/GenBank/DDBJ whole genome shotgun (WGS) entry which is preliminary data.</text>
</comment>
<dbReference type="STRING" id="1379903.ATO8_11774"/>
<dbReference type="GO" id="GO:0006355">
    <property type="term" value="P:regulation of DNA-templated transcription"/>
    <property type="evidence" value="ECO:0007669"/>
    <property type="project" value="InterPro"/>
</dbReference>
<dbReference type="PATRIC" id="fig|1317118.6.peg.2426"/>
<keyword evidence="3" id="KW-0804">Transcription</keyword>
<dbReference type="InterPro" id="IPR014710">
    <property type="entry name" value="RmlC-like_jellyroll"/>
</dbReference>
<keyword evidence="6" id="KW-1185">Reference proteome</keyword>
<dbReference type="SUPFAM" id="SSF46785">
    <property type="entry name" value="Winged helix' DNA-binding domain"/>
    <property type="match status" value="1"/>
</dbReference>
<dbReference type="InterPro" id="IPR036390">
    <property type="entry name" value="WH_DNA-bd_sf"/>
</dbReference>
<organism evidence="5 6">
    <name type="scientific">Roseivivax marinus</name>
    <dbReference type="NCBI Taxonomy" id="1379903"/>
    <lineage>
        <taxon>Bacteria</taxon>
        <taxon>Pseudomonadati</taxon>
        <taxon>Pseudomonadota</taxon>
        <taxon>Alphaproteobacteria</taxon>
        <taxon>Rhodobacterales</taxon>
        <taxon>Roseobacteraceae</taxon>
        <taxon>Roseivivax</taxon>
    </lineage>
</organism>
<evidence type="ECO:0000259" key="4">
    <source>
        <dbReference type="PROSITE" id="PS51063"/>
    </source>
</evidence>
<evidence type="ECO:0000313" key="5">
    <source>
        <dbReference type="EMBL" id="ETW12695.1"/>
    </source>
</evidence>
<dbReference type="Gene3D" id="1.10.10.10">
    <property type="entry name" value="Winged helix-like DNA-binding domain superfamily/Winged helix DNA-binding domain"/>
    <property type="match status" value="1"/>
</dbReference>
<dbReference type="AlphaFoldDB" id="W4HL29"/>
<dbReference type="PROSITE" id="PS51063">
    <property type="entry name" value="HTH_CRP_2"/>
    <property type="match status" value="1"/>
</dbReference>
<dbReference type="InterPro" id="IPR012318">
    <property type="entry name" value="HTH_CRP"/>
</dbReference>
<evidence type="ECO:0000256" key="2">
    <source>
        <dbReference type="ARBA" id="ARBA00023125"/>
    </source>
</evidence>
<dbReference type="Gene3D" id="2.60.120.10">
    <property type="entry name" value="Jelly Rolls"/>
    <property type="match status" value="1"/>
</dbReference>
<accession>W4HL29</accession>
<dbReference type="GO" id="GO:0003677">
    <property type="term" value="F:DNA binding"/>
    <property type="evidence" value="ECO:0007669"/>
    <property type="project" value="UniProtKB-KW"/>
</dbReference>
<dbReference type="Proteomes" id="UP000019063">
    <property type="component" value="Unassembled WGS sequence"/>
</dbReference>
<feature type="domain" description="HTH crp-type" evidence="4">
    <location>
        <begin position="149"/>
        <end position="223"/>
    </location>
</feature>
<dbReference type="CDD" id="cd00038">
    <property type="entry name" value="CAP_ED"/>
    <property type="match status" value="1"/>
</dbReference>
<dbReference type="eggNOG" id="COG0664">
    <property type="taxonomic scope" value="Bacteria"/>
</dbReference>
<evidence type="ECO:0000256" key="3">
    <source>
        <dbReference type="ARBA" id="ARBA00023163"/>
    </source>
</evidence>